<protein>
    <submittedName>
        <fullName evidence="1">Uncharacterized protein</fullName>
    </submittedName>
</protein>
<organism evidence="1 2">
    <name type="scientific">Rosenbergiella australiborealis</name>
    <dbReference type="NCBI Taxonomy" id="1544696"/>
    <lineage>
        <taxon>Bacteria</taxon>
        <taxon>Pseudomonadati</taxon>
        <taxon>Pseudomonadota</taxon>
        <taxon>Gammaproteobacteria</taxon>
        <taxon>Enterobacterales</taxon>
        <taxon>Erwiniaceae</taxon>
        <taxon>Rosenbergiella</taxon>
    </lineage>
</organism>
<reference evidence="1 2" key="1">
    <citation type="submission" date="2020-04" db="EMBL/GenBank/DDBJ databases">
        <title>Genome sequencing of Rosenbergiella species.</title>
        <authorList>
            <person name="Alvarez-Perez S."/>
            <person name="Lievens B."/>
        </authorList>
    </citation>
    <scope>NUCLEOTIDE SEQUENCE [LARGE SCALE GENOMIC DNA]</scope>
    <source>
        <strain evidence="1 2">CdVSA20.1</strain>
    </source>
</reference>
<gene>
    <name evidence="1" type="ORF">HGT73_14420</name>
</gene>
<keyword evidence="2" id="KW-1185">Reference proteome</keyword>
<name>A0ABS5T8T2_9GAMM</name>
<dbReference type="EMBL" id="JABBFO010000024">
    <property type="protein sequence ID" value="MBT0728532.1"/>
    <property type="molecule type" value="Genomic_DNA"/>
</dbReference>
<feature type="non-terminal residue" evidence="1">
    <location>
        <position position="139"/>
    </location>
</feature>
<evidence type="ECO:0000313" key="1">
    <source>
        <dbReference type="EMBL" id="MBT0728532.1"/>
    </source>
</evidence>
<dbReference type="Proteomes" id="UP000786875">
    <property type="component" value="Unassembled WGS sequence"/>
</dbReference>
<accession>A0ABS5T8T2</accession>
<sequence>MTEKEKEQLWTDLKKLDVEQQGQALSTGISIADQKQVLADLKTLAVSPDCNTQCQELVTYSISELEPVANNTQLHEDNFKKGVLAAVISALTIEKPISSNSRLPSLTKEQQQLIRNAETITTAKGIQNPFPRDLNEKVL</sequence>
<proteinExistence type="predicted"/>
<comment type="caution">
    <text evidence="1">The sequence shown here is derived from an EMBL/GenBank/DDBJ whole genome shotgun (WGS) entry which is preliminary data.</text>
</comment>
<dbReference type="RefSeq" id="WP_214215948.1">
    <property type="nucleotide sequence ID" value="NZ_JABBFO010000024.1"/>
</dbReference>
<evidence type="ECO:0000313" key="2">
    <source>
        <dbReference type="Proteomes" id="UP000786875"/>
    </source>
</evidence>